<dbReference type="NCBIfam" id="TIGR00398">
    <property type="entry name" value="metG"/>
    <property type="match status" value="1"/>
</dbReference>
<dbReference type="InterPro" id="IPR001412">
    <property type="entry name" value="aa-tRNA-synth_I_CS"/>
</dbReference>
<dbReference type="HAMAP" id="MF_01228">
    <property type="entry name" value="Met_tRNA_synth_type2"/>
    <property type="match status" value="1"/>
</dbReference>
<evidence type="ECO:0000256" key="4">
    <source>
        <dbReference type="ARBA" id="ARBA00022598"/>
    </source>
</evidence>
<evidence type="ECO:0000256" key="3">
    <source>
        <dbReference type="ARBA" id="ARBA00022490"/>
    </source>
</evidence>
<dbReference type="RefSeq" id="WP_166508756.1">
    <property type="nucleotide sequence ID" value="NZ_CP043026.1"/>
</dbReference>
<evidence type="ECO:0000256" key="9">
    <source>
        <dbReference type="HAMAP-Rule" id="MF_01228"/>
    </source>
</evidence>
<dbReference type="CDD" id="cd07957">
    <property type="entry name" value="Anticodon_Ia_Met"/>
    <property type="match status" value="1"/>
</dbReference>
<dbReference type="PRINTS" id="PR01041">
    <property type="entry name" value="TRNASYNTHMET"/>
</dbReference>
<dbReference type="InterPro" id="IPR014729">
    <property type="entry name" value="Rossmann-like_a/b/a_fold"/>
</dbReference>
<feature type="binding site" evidence="9">
    <location>
        <position position="130"/>
    </location>
    <ligand>
        <name>Zn(2+)</name>
        <dbReference type="ChEBI" id="CHEBI:29105"/>
    </ligand>
</feature>
<feature type="binding site" evidence="9">
    <location>
        <position position="127"/>
    </location>
    <ligand>
        <name>Zn(2+)</name>
        <dbReference type="ChEBI" id="CHEBI:29105"/>
    </ligand>
</feature>
<dbReference type="GO" id="GO:0005524">
    <property type="term" value="F:ATP binding"/>
    <property type="evidence" value="ECO:0007669"/>
    <property type="project" value="UniProtKB-UniRule"/>
</dbReference>
<name>A0A5B9Y5F4_9MOLU</name>
<dbReference type="AlphaFoldDB" id="A0A5B9Y5F4"/>
<dbReference type="EMBL" id="CP043026">
    <property type="protein sequence ID" value="QEH62398.1"/>
    <property type="molecule type" value="Genomic_DNA"/>
</dbReference>
<protein>
    <recommendedName>
        <fullName evidence="9">Methionine--tRNA ligase</fullName>
        <ecNumber evidence="9">6.1.1.10</ecNumber>
    </recommendedName>
    <alternativeName>
        <fullName evidence="9">Methionyl-tRNA synthetase</fullName>
        <shortName evidence="9">MetRS</shortName>
    </alternativeName>
</protein>
<gene>
    <name evidence="12" type="primary">metS</name>
    <name evidence="9" type="synonym">metG</name>
    <name evidence="12" type="ORF">SCHIN_v1c12050</name>
</gene>
<evidence type="ECO:0000313" key="12">
    <source>
        <dbReference type="EMBL" id="QEH62398.1"/>
    </source>
</evidence>
<keyword evidence="13" id="KW-1185">Reference proteome</keyword>
<dbReference type="InterPro" id="IPR033911">
    <property type="entry name" value="MetRS_core"/>
</dbReference>
<evidence type="ECO:0000256" key="10">
    <source>
        <dbReference type="RuleBase" id="RU363039"/>
    </source>
</evidence>
<keyword evidence="7 9" id="KW-0648">Protein biosynthesis</keyword>
<dbReference type="Proteomes" id="UP000323144">
    <property type="component" value="Chromosome"/>
</dbReference>
<comment type="subcellular location">
    <subcellularLocation>
        <location evidence="2 9">Cytoplasm</location>
    </subcellularLocation>
</comment>
<dbReference type="PANTHER" id="PTHR43326:SF1">
    <property type="entry name" value="METHIONINE--TRNA LIGASE, MITOCHONDRIAL"/>
    <property type="match status" value="1"/>
</dbReference>
<comment type="function">
    <text evidence="1 9">Is required not only for elongation of protein synthesis but also for the initiation of all mRNA translation through initiator tRNA(fMet) aminoacylation.</text>
</comment>
<keyword evidence="3 9" id="KW-0963">Cytoplasm</keyword>
<keyword evidence="6 9" id="KW-0067">ATP-binding</keyword>
<dbReference type="CDD" id="cd00814">
    <property type="entry name" value="MetRS_core"/>
    <property type="match status" value="1"/>
</dbReference>
<evidence type="ECO:0000256" key="6">
    <source>
        <dbReference type="ARBA" id="ARBA00022840"/>
    </source>
</evidence>
<keyword evidence="4 9" id="KW-0436">Ligase</keyword>
<dbReference type="Pfam" id="PF09334">
    <property type="entry name" value="tRNA-synt_1g"/>
    <property type="match status" value="2"/>
</dbReference>
<keyword evidence="5 9" id="KW-0547">Nucleotide-binding</keyword>
<dbReference type="GO" id="GO:0004825">
    <property type="term" value="F:methionine-tRNA ligase activity"/>
    <property type="evidence" value="ECO:0007669"/>
    <property type="project" value="UniProtKB-UniRule"/>
</dbReference>
<evidence type="ECO:0000256" key="2">
    <source>
        <dbReference type="ARBA" id="ARBA00004496"/>
    </source>
</evidence>
<comment type="catalytic activity">
    <reaction evidence="9">
        <text>tRNA(Met) + L-methionine + ATP = L-methionyl-tRNA(Met) + AMP + diphosphate</text>
        <dbReference type="Rhea" id="RHEA:13481"/>
        <dbReference type="Rhea" id="RHEA-COMP:9667"/>
        <dbReference type="Rhea" id="RHEA-COMP:9698"/>
        <dbReference type="ChEBI" id="CHEBI:30616"/>
        <dbReference type="ChEBI" id="CHEBI:33019"/>
        <dbReference type="ChEBI" id="CHEBI:57844"/>
        <dbReference type="ChEBI" id="CHEBI:78442"/>
        <dbReference type="ChEBI" id="CHEBI:78530"/>
        <dbReference type="ChEBI" id="CHEBI:456215"/>
        <dbReference type="EC" id="6.1.1.10"/>
    </reaction>
</comment>
<dbReference type="Gene3D" id="1.10.730.10">
    <property type="entry name" value="Isoleucyl-tRNA Synthetase, Domain 1"/>
    <property type="match status" value="1"/>
</dbReference>
<comment type="similarity">
    <text evidence="10">Belongs to the class-I aminoacyl-tRNA synthetase family.</text>
</comment>
<dbReference type="NCBIfam" id="NF008900">
    <property type="entry name" value="PRK12267.1"/>
    <property type="match status" value="1"/>
</dbReference>
<dbReference type="GO" id="GO:0006431">
    <property type="term" value="P:methionyl-tRNA aminoacylation"/>
    <property type="evidence" value="ECO:0007669"/>
    <property type="project" value="UniProtKB-UniRule"/>
</dbReference>
<accession>A0A5B9Y5F4</accession>
<keyword evidence="8 9" id="KW-0030">Aminoacyl-tRNA synthetase</keyword>
<dbReference type="SUPFAM" id="SSF52374">
    <property type="entry name" value="Nucleotidylyl transferase"/>
    <property type="match status" value="1"/>
</dbReference>
<dbReference type="GO" id="GO:0005737">
    <property type="term" value="C:cytoplasm"/>
    <property type="evidence" value="ECO:0007669"/>
    <property type="project" value="UniProtKB-SubCell"/>
</dbReference>
<dbReference type="SUPFAM" id="SSF47323">
    <property type="entry name" value="Anticodon-binding domain of a subclass of class I aminoacyl-tRNA synthetases"/>
    <property type="match status" value="1"/>
</dbReference>
<dbReference type="InterPro" id="IPR014758">
    <property type="entry name" value="Met-tRNA_synth"/>
</dbReference>
<dbReference type="Gene3D" id="3.40.50.620">
    <property type="entry name" value="HUPs"/>
    <property type="match status" value="1"/>
</dbReference>
<dbReference type="InterPro" id="IPR041872">
    <property type="entry name" value="Anticodon_Met"/>
</dbReference>
<dbReference type="PANTHER" id="PTHR43326">
    <property type="entry name" value="METHIONYL-TRNA SYNTHETASE"/>
    <property type="match status" value="1"/>
</dbReference>
<comment type="subunit">
    <text evidence="9">Monomer.</text>
</comment>
<evidence type="ECO:0000259" key="11">
    <source>
        <dbReference type="Pfam" id="PF09334"/>
    </source>
</evidence>
<dbReference type="EC" id="6.1.1.10" evidence="9"/>
<evidence type="ECO:0000256" key="1">
    <source>
        <dbReference type="ARBA" id="ARBA00003314"/>
    </source>
</evidence>
<comment type="caution">
    <text evidence="9">Lacks conserved residue(s) required for the propagation of feature annotation.</text>
</comment>
<evidence type="ECO:0000256" key="5">
    <source>
        <dbReference type="ARBA" id="ARBA00022741"/>
    </source>
</evidence>
<organism evidence="12 13">
    <name type="scientific">Spiroplasma chinense</name>
    <dbReference type="NCBI Taxonomy" id="216932"/>
    <lineage>
        <taxon>Bacteria</taxon>
        <taxon>Bacillati</taxon>
        <taxon>Mycoplasmatota</taxon>
        <taxon>Mollicutes</taxon>
        <taxon>Entomoplasmatales</taxon>
        <taxon>Spiroplasmataceae</taxon>
        <taxon>Spiroplasma</taxon>
    </lineage>
</organism>
<feature type="domain" description="Methionyl/Leucyl tRNA synthetase" evidence="11">
    <location>
        <begin position="145"/>
        <end position="362"/>
    </location>
</feature>
<proteinExistence type="inferred from homology"/>
<dbReference type="KEGG" id="schi:SCHIN_v1c12050"/>
<feature type="short sequence motif" description="'KMSKS' region" evidence="9">
    <location>
        <begin position="299"/>
        <end position="303"/>
    </location>
</feature>
<evidence type="ECO:0000256" key="8">
    <source>
        <dbReference type="ARBA" id="ARBA00023146"/>
    </source>
</evidence>
<feature type="domain" description="Methionyl/Leucyl tRNA synthetase" evidence="11">
    <location>
        <begin position="6"/>
        <end position="139"/>
    </location>
</feature>
<evidence type="ECO:0000256" key="7">
    <source>
        <dbReference type="ARBA" id="ARBA00022917"/>
    </source>
</evidence>
<dbReference type="Gene3D" id="2.170.220.10">
    <property type="match status" value="1"/>
</dbReference>
<reference evidence="12 13" key="1">
    <citation type="submission" date="2019-08" db="EMBL/GenBank/DDBJ databases">
        <title>Complete genome sequence of Spiroplasma chinense CCH (DSM 19755).</title>
        <authorList>
            <person name="Shen H.-Y."/>
            <person name="Lin Y.-C."/>
            <person name="Chou L."/>
            <person name="Kuo C.-H."/>
        </authorList>
    </citation>
    <scope>NUCLEOTIDE SEQUENCE [LARGE SCALE GENOMIC DNA]</scope>
    <source>
        <strain evidence="12 13">CCH</strain>
    </source>
</reference>
<feature type="short sequence motif" description="'HIGH' region" evidence="9">
    <location>
        <begin position="12"/>
        <end position="22"/>
    </location>
</feature>
<dbReference type="InterPro" id="IPR015413">
    <property type="entry name" value="Methionyl/Leucyl_tRNA_Synth"/>
</dbReference>
<dbReference type="PROSITE" id="PS00178">
    <property type="entry name" value="AA_TRNA_LIGASE_I"/>
    <property type="match status" value="1"/>
</dbReference>
<dbReference type="InterPro" id="IPR023457">
    <property type="entry name" value="Met-tRNA_synth_2"/>
</dbReference>
<evidence type="ECO:0000313" key="13">
    <source>
        <dbReference type="Proteomes" id="UP000323144"/>
    </source>
</evidence>
<sequence>MKKSFFVSTPIYYPSGKLHIGHTYTTTLADVMARYKKENGYDVFFLTGSDEHGQKIEQKANEANLTPKEYVDGIVESFKDLWTKLHIDFDRFIRTTDEDHMKAVQKIFSLLLEKELIYPSEYKGKYCVSCEEFLTYEQMDENFVHNVCKNVAKDFQEETYMLKVSAFKDFLVDLFKTNFLEPEARKKEMLNNFINNDLEDLSVTRVSFKWGIPVIENSNHVIYVWIDALSNYITALGWGSEDDSLLKKFWSKDSEVLQFVGKEITRFHSIYWPVILKSLDLKMPDKLLSHGWILSGGNKMSKSLGNVVDPIELIEKYSSDAVRFYVANNLPTDKDGNLTEELFVESFNTNLANNVGNLISRVSNMIIKYFDGKLNKVDLDLNRPLVKLGLETIDEYKKQMDVYNISEATQTVLKLGQECNKFIEDTKPWALEKEGKLEELNLVLSILQKNIIIISFLLKPILTENYSKMIGQMGLENNEINFENISENNFDYKQITNKLVLFERIK</sequence>
<dbReference type="InterPro" id="IPR009080">
    <property type="entry name" value="tRNAsynth_Ia_anticodon-bd"/>
</dbReference>
<feature type="binding site" evidence="9">
    <location>
        <position position="148"/>
    </location>
    <ligand>
        <name>Zn(2+)</name>
        <dbReference type="ChEBI" id="CHEBI:29105"/>
    </ligand>
</feature>